<feature type="region of interest" description="Disordered" evidence="1">
    <location>
        <begin position="47"/>
        <end position="71"/>
    </location>
</feature>
<sequence>MARIDTVLSCPQIPNIPLLLANKQGTLCTLCTTEIRQDYEVWEHHRREGARRTYRSSTSAAEDGEDEGEGRKRRIASLDVMQYNDGSNQEPWSMFTHSSTDGPYYADDSPDIPPTTGWSPMLWAGFRPQPYSSSDTWSTNLPSGTNEPPSSFPDPATNQFGRTPDIRGAGHHEIVPPSVPTPLAIVHELATAPRNALPTNMIAGELDVSVDASNPRTCEVLQDDLNFVALNCSQIGDRDALRARFVSMVLIGASVDDRHCTELCPRFRDLWLRMIEGDDSGDDIWLWADGDEEWMQEHCDEEWMQEQWDEEWMQEQWDDESLSYPNLEQEDWADAQGALRRRMDREQRISQPPTTRNANLTLQDKSSSARIRNADPAQRIAVIAWLILSSKHKDEVLLQHGWISQQNFDLASLIEDWHHIVLRMLGSFPSFPKQPEEWKKFEEKRNAMGCKCLDPGSYYADDLRDWFQMIVWLRGEEPLVECIFRHRCGACQSRAKELYDAHPPAISPLAPYFLFLVSNECDRNVAAVRLAQAVLPRSARPEAWKRIDAQLQNSCDHDETHLEYVPWLNGYTHSMRFLIVKAMCRPELDPYLTFPPLAEDVQDEYIDALPVSFADDAPNPVIFLGTIAWILACCSPDVLSSSEEWHWSIWYMFHVLDEVSVNSTEEALKFGEHIKQVNLESKAYCSSLQCYRDTFLPIYAAITIFIKSMNLDSRFDGCPRCHAGYQEFMSNSALDSCSSSETSAGQPASPQDSLSHTEGTRIHDHDVTPAALASVDCVPSSSSSRLMLPIETSDAGSLAYLDPAIATSSFDHAVSESSSSQRGFHRIEPADADSLDFSWICRNTSLSPDSRQKRFDEGVQKLLTHAGAAGLRFYLPNEFLRGVALPDVRLALPAPSSSTIEAVEVM</sequence>
<gene>
    <name evidence="2" type="ORF">HYDPIDRAFT_31632</name>
</gene>
<proteinExistence type="predicted"/>
<feature type="compositionally biased region" description="Polar residues" evidence="1">
    <location>
        <begin position="133"/>
        <end position="149"/>
    </location>
</feature>
<feature type="region of interest" description="Disordered" evidence="1">
    <location>
        <begin position="133"/>
        <end position="174"/>
    </location>
</feature>
<evidence type="ECO:0000313" key="3">
    <source>
        <dbReference type="Proteomes" id="UP000053820"/>
    </source>
</evidence>
<reference evidence="2 3" key="1">
    <citation type="submission" date="2014-04" db="EMBL/GenBank/DDBJ databases">
        <title>Evolutionary Origins and Diversification of the Mycorrhizal Mutualists.</title>
        <authorList>
            <consortium name="DOE Joint Genome Institute"/>
            <consortium name="Mycorrhizal Genomics Consortium"/>
            <person name="Kohler A."/>
            <person name="Kuo A."/>
            <person name="Nagy L.G."/>
            <person name="Floudas D."/>
            <person name="Copeland A."/>
            <person name="Barry K.W."/>
            <person name="Cichocki N."/>
            <person name="Veneault-Fourrey C."/>
            <person name="LaButti K."/>
            <person name="Lindquist E.A."/>
            <person name="Lipzen A."/>
            <person name="Lundell T."/>
            <person name="Morin E."/>
            <person name="Murat C."/>
            <person name="Riley R."/>
            <person name="Ohm R."/>
            <person name="Sun H."/>
            <person name="Tunlid A."/>
            <person name="Henrissat B."/>
            <person name="Grigoriev I.V."/>
            <person name="Hibbett D.S."/>
            <person name="Martin F."/>
        </authorList>
    </citation>
    <scope>NUCLEOTIDE SEQUENCE [LARGE SCALE GENOMIC DNA]</scope>
    <source>
        <strain evidence="2 3">MD-312</strain>
    </source>
</reference>
<keyword evidence="3" id="KW-1185">Reference proteome</keyword>
<name>A0A0C9VT84_9AGAM</name>
<protein>
    <submittedName>
        <fullName evidence="2">Uncharacterized protein</fullName>
    </submittedName>
</protein>
<accession>A0A0C9VT84</accession>
<dbReference type="AlphaFoldDB" id="A0A0C9VT84"/>
<dbReference type="OrthoDB" id="2686862at2759"/>
<feature type="compositionally biased region" description="Basic and acidic residues" evidence="1">
    <location>
        <begin position="164"/>
        <end position="174"/>
    </location>
</feature>
<organism evidence="2 3">
    <name type="scientific">Hydnomerulius pinastri MD-312</name>
    <dbReference type="NCBI Taxonomy" id="994086"/>
    <lineage>
        <taxon>Eukaryota</taxon>
        <taxon>Fungi</taxon>
        <taxon>Dikarya</taxon>
        <taxon>Basidiomycota</taxon>
        <taxon>Agaricomycotina</taxon>
        <taxon>Agaricomycetes</taxon>
        <taxon>Agaricomycetidae</taxon>
        <taxon>Boletales</taxon>
        <taxon>Boletales incertae sedis</taxon>
        <taxon>Leucogyrophana</taxon>
    </lineage>
</organism>
<evidence type="ECO:0000313" key="2">
    <source>
        <dbReference type="EMBL" id="KIJ61125.1"/>
    </source>
</evidence>
<dbReference type="Proteomes" id="UP000053820">
    <property type="component" value="Unassembled WGS sequence"/>
</dbReference>
<dbReference type="HOGENOM" id="CLU_320296_0_0_1"/>
<evidence type="ECO:0000256" key="1">
    <source>
        <dbReference type="SAM" id="MobiDB-lite"/>
    </source>
</evidence>
<dbReference type="EMBL" id="KN839865">
    <property type="protein sequence ID" value="KIJ61125.1"/>
    <property type="molecule type" value="Genomic_DNA"/>
</dbReference>
<feature type="compositionally biased region" description="Polar residues" evidence="1">
    <location>
        <begin position="738"/>
        <end position="757"/>
    </location>
</feature>
<feature type="region of interest" description="Disordered" evidence="1">
    <location>
        <begin position="738"/>
        <end position="759"/>
    </location>
</feature>